<evidence type="ECO:0000256" key="19">
    <source>
        <dbReference type="ARBA" id="ARBA00048682"/>
    </source>
</evidence>
<comment type="caution">
    <text evidence="24">The sequence shown here is derived from an EMBL/GenBank/DDBJ whole genome shotgun (WGS) entry which is preliminary data.</text>
</comment>
<feature type="transmembrane region" description="Helical" evidence="23">
    <location>
        <begin position="637"/>
        <end position="658"/>
    </location>
</feature>
<keyword evidence="16 23" id="KW-0472">Membrane</keyword>
<dbReference type="AlphaFoldDB" id="A0A833U0G6"/>
<evidence type="ECO:0000256" key="1">
    <source>
        <dbReference type="ARBA" id="ARBA00001936"/>
    </source>
</evidence>
<feature type="transmembrane region" description="Helical" evidence="23">
    <location>
        <begin position="749"/>
        <end position="770"/>
    </location>
</feature>
<keyword evidence="9" id="KW-0808">Transferase</keyword>
<evidence type="ECO:0000256" key="7">
    <source>
        <dbReference type="ARBA" id="ARBA00022475"/>
    </source>
</evidence>
<evidence type="ECO:0000256" key="14">
    <source>
        <dbReference type="ARBA" id="ARBA00022916"/>
    </source>
</evidence>
<evidence type="ECO:0000256" key="17">
    <source>
        <dbReference type="ARBA" id="ARBA00023211"/>
    </source>
</evidence>
<evidence type="ECO:0000256" key="9">
    <source>
        <dbReference type="ARBA" id="ARBA00022679"/>
    </source>
</evidence>
<dbReference type="Pfam" id="PF03552">
    <property type="entry name" value="Cellulose_synt"/>
    <property type="match status" value="1"/>
</dbReference>
<evidence type="ECO:0000256" key="3">
    <source>
        <dbReference type="ARBA" id="ARBA00004651"/>
    </source>
</evidence>
<name>A0A833U0G6_JUGRE</name>
<evidence type="ECO:0000256" key="13">
    <source>
        <dbReference type="ARBA" id="ARBA00022833"/>
    </source>
</evidence>
<evidence type="ECO:0000256" key="20">
    <source>
        <dbReference type="PIRSR" id="PIRSR605150-1"/>
    </source>
</evidence>
<keyword evidence="15 23" id="KW-1133">Transmembrane helix</keyword>
<comment type="catalytic activity">
    <reaction evidence="19">
        <text>[(1-&gt;4)-beta-D-glucosyl](n) + UDP-alpha-D-glucose = [(1-&gt;4)-beta-D-glucosyl](n+1) + UDP + H(+)</text>
        <dbReference type="Rhea" id="RHEA:19929"/>
        <dbReference type="Rhea" id="RHEA-COMP:10033"/>
        <dbReference type="Rhea" id="RHEA-COMP:10034"/>
        <dbReference type="ChEBI" id="CHEBI:15378"/>
        <dbReference type="ChEBI" id="CHEBI:18246"/>
        <dbReference type="ChEBI" id="CHEBI:58223"/>
        <dbReference type="ChEBI" id="CHEBI:58885"/>
        <dbReference type="EC" id="2.4.1.12"/>
    </reaction>
</comment>
<keyword evidence="7" id="KW-1003">Cell membrane</keyword>
<keyword evidence="10 23" id="KW-0812">Transmembrane</keyword>
<dbReference type="Gramene" id="Jr15_01160_p1">
    <property type="protein sequence ID" value="cds.Jr15_01160_p1"/>
    <property type="gene ID" value="Jr15_01160"/>
</dbReference>
<feature type="active site" evidence="20">
    <location>
        <position position="174"/>
    </location>
</feature>
<dbReference type="GO" id="GO:0008270">
    <property type="term" value="F:zinc ion binding"/>
    <property type="evidence" value="ECO:0007669"/>
    <property type="project" value="UniProtKB-KW"/>
</dbReference>
<feature type="transmembrane region" description="Helical" evidence="23">
    <location>
        <begin position="670"/>
        <end position="688"/>
    </location>
</feature>
<gene>
    <name evidence="24" type="ORF">F2P56_033678</name>
</gene>
<evidence type="ECO:0000256" key="10">
    <source>
        <dbReference type="ARBA" id="ARBA00022692"/>
    </source>
</evidence>
<evidence type="ECO:0000256" key="5">
    <source>
        <dbReference type="ARBA" id="ARBA00007548"/>
    </source>
</evidence>
<feature type="transmembrane region" description="Helical" evidence="23">
    <location>
        <begin position="790"/>
        <end position="808"/>
    </location>
</feature>
<feature type="binding site" evidence="21">
    <location>
        <position position="315"/>
    </location>
    <ligand>
        <name>UDP-alpha-D-glucose</name>
        <dbReference type="ChEBI" id="CHEBI:58885"/>
    </ligand>
</feature>
<evidence type="ECO:0000256" key="16">
    <source>
        <dbReference type="ARBA" id="ARBA00023136"/>
    </source>
</evidence>
<evidence type="ECO:0000256" key="4">
    <source>
        <dbReference type="ARBA" id="ARBA00004768"/>
    </source>
</evidence>
<sequence length="859" mass="97776">MRNFRWLSTKEETVVEKMTVMNWMILICPCRMDEGRQPLSRKLSIPSSKINPYRMIILLRIVILGLFFQYRITHPVNDAYGLWLTSVICEIWFAVSWILDQFPKWCPIVRETYLDRLSLRYEKEGKPSELADIDIFVSTVDPLKEPPLITANTVLSILAVDYPVDKVSCYVSDDGAAMLTFEALSETSEFARKWVPFCKRFNIEPRAPEWYFSQKVDYLKDKVHPAFIRERRAMKREYEEFKVRINGLVSMAQKVPEDGWTMQDGTPWPGNNVRDHPGMIQVFLGQNGVCDVEGNELPRLIYVSREKRPGFDHHKKAGAMNALVRVSAVISNAPYLLNVDCDHYINNSKALREAMCFMMDPTSGKKICYVQFPQRFDGIDRHDRYSNRNVVFFDINMKGLDGIQGPIYVGTGCVFRRQALYGYDAPIKKKPPRKTCNCWPKWCCFCCGSRKNKKKKLNDKKKLKNREASRQIHALENIEEGIEGIDNEKSYLMPQVKFEKKFGQSSVFIASTLMEDGGVPKGASPASLLKEAIHVISCGYEDKTEWGKEVGWIYGSVTEDILTGFKMHCHGWRSVYCMPKRPAFKGSAPINLSDRLHQVLRWALGSVEIFFSRHCPIWYGYGCGLKGLERFSYINSVVYPLTSIPLLAYCTLPAVCLLTGNFIVPEISNYASLIFMALFVSIAATGILEMQWGGVGIHDWWRNEQFWVIGGASSHLFALFQGLLKVLAGVNTNFTVTSKAADDGEFSELYLFKWTSLLIPPMSLLIINIIGVVVGVSDAINNGYDSWGPLFGKLFFALWVIVHLYPFLKGLMGKQDRIPTIVVVWAILLSSIFSLLWVRINPFLSKGGLVLEVCGLDCD</sequence>
<evidence type="ECO:0000256" key="21">
    <source>
        <dbReference type="PIRSR" id="PIRSR605150-2"/>
    </source>
</evidence>
<protein>
    <recommendedName>
        <fullName evidence="6">cellulose synthase (UDP-forming)</fullName>
        <ecNumber evidence="6">2.4.1.12</ecNumber>
    </recommendedName>
</protein>
<evidence type="ECO:0000256" key="8">
    <source>
        <dbReference type="ARBA" id="ARBA00022676"/>
    </source>
</evidence>
<dbReference type="PANTHER" id="PTHR13301">
    <property type="entry name" value="X-BOX TRANSCRIPTION FACTOR-RELATED"/>
    <property type="match status" value="1"/>
</dbReference>
<dbReference type="Gene3D" id="3.90.550.10">
    <property type="entry name" value="Spore Coat Polysaccharide Biosynthesis Protein SpsA, Chain A"/>
    <property type="match status" value="1"/>
</dbReference>
<feature type="transmembrane region" description="Helical" evidence="23">
    <location>
        <begin position="708"/>
        <end position="728"/>
    </location>
</feature>
<feature type="transmembrane region" description="Helical" evidence="23">
    <location>
        <begin position="820"/>
        <end position="840"/>
    </location>
</feature>
<dbReference type="GO" id="GO:0030244">
    <property type="term" value="P:cellulose biosynthetic process"/>
    <property type="evidence" value="ECO:0007669"/>
    <property type="project" value="UniProtKB-KW"/>
</dbReference>
<comment type="pathway">
    <text evidence="4">Glycan metabolism; plant cellulose biosynthesis.</text>
</comment>
<evidence type="ECO:0000256" key="22">
    <source>
        <dbReference type="PIRSR" id="PIRSR605150-3"/>
    </source>
</evidence>
<keyword evidence="14" id="KW-0135">Cellulose biosynthesis</keyword>
<evidence type="ECO:0000256" key="6">
    <source>
        <dbReference type="ARBA" id="ARBA00012539"/>
    </source>
</evidence>
<dbReference type="FunFam" id="3.90.550.10:FF:000009">
    <property type="entry name" value="Cellulose synthase"/>
    <property type="match status" value="1"/>
</dbReference>
<dbReference type="SUPFAM" id="SSF53448">
    <property type="entry name" value="Nucleotide-diphospho-sugar transferases"/>
    <property type="match status" value="1"/>
</dbReference>
<feature type="binding site" evidence="21">
    <location>
        <position position="174"/>
    </location>
    <ligand>
        <name>UDP-alpha-D-glucose</name>
        <dbReference type="ChEBI" id="CHEBI:58885"/>
    </ligand>
</feature>
<dbReference type="GO" id="GO:0016760">
    <property type="term" value="F:cellulose synthase (UDP-forming) activity"/>
    <property type="evidence" value="ECO:0007669"/>
    <property type="project" value="UniProtKB-EC"/>
</dbReference>
<dbReference type="GO" id="GO:0071555">
    <property type="term" value="P:cell wall organization"/>
    <property type="evidence" value="ECO:0007669"/>
    <property type="project" value="UniProtKB-KW"/>
</dbReference>
<feature type="transmembrane region" description="Helical" evidence="23">
    <location>
        <begin position="50"/>
        <end position="68"/>
    </location>
</feature>
<comment type="cofactor">
    <cofactor evidence="1">
        <name>Mn(2+)</name>
        <dbReference type="ChEBI" id="CHEBI:29035"/>
    </cofactor>
</comment>
<dbReference type="EC" id="2.4.1.12" evidence="6"/>
<accession>A0A833U0G6</accession>
<feature type="binding site" evidence="21">
    <location>
        <position position="145"/>
    </location>
    <ligand>
        <name>UDP-alpha-D-glucose</name>
        <dbReference type="ChEBI" id="CHEBI:58885"/>
    </ligand>
</feature>
<comment type="cofactor">
    <cofactor evidence="2">
        <name>Zn(2+)</name>
        <dbReference type="ChEBI" id="CHEBI:29105"/>
    </cofactor>
</comment>
<keyword evidence="8" id="KW-0328">Glycosyltransferase</keyword>
<dbReference type="EMBL" id="LIHL02000015">
    <property type="protein sequence ID" value="KAF5444554.1"/>
    <property type="molecule type" value="Genomic_DNA"/>
</dbReference>
<evidence type="ECO:0000256" key="23">
    <source>
        <dbReference type="SAM" id="Phobius"/>
    </source>
</evidence>
<evidence type="ECO:0000313" key="25">
    <source>
        <dbReference type="Proteomes" id="UP000619265"/>
    </source>
</evidence>
<reference evidence="24" key="1">
    <citation type="submission" date="2015-10" db="EMBL/GenBank/DDBJ databases">
        <authorList>
            <person name="Martinez-Garcia P.J."/>
            <person name="Crepeau M.W."/>
            <person name="Puiu D."/>
            <person name="Gonzalez-Ibeas D."/>
            <person name="Whalen J."/>
            <person name="Stevens K."/>
            <person name="Paul R."/>
            <person name="Butterfield T."/>
            <person name="Britton M."/>
            <person name="Reagan R."/>
            <person name="Chakraborty S."/>
            <person name="Walawage S.L."/>
            <person name="Vasquez-Gross H.A."/>
            <person name="Cardeno C."/>
            <person name="Famula R."/>
            <person name="Pratt K."/>
            <person name="Kuruganti S."/>
            <person name="Aradhya M.K."/>
            <person name="Leslie C.A."/>
            <person name="Dandekar A.M."/>
            <person name="Salzberg S.L."/>
            <person name="Wegrzyn J.L."/>
            <person name="Langley C.H."/>
            <person name="Neale D.B."/>
        </authorList>
    </citation>
    <scope>NUCLEOTIDE SEQUENCE</scope>
    <source>
        <tissue evidence="24">Leaves</tissue>
    </source>
</reference>
<evidence type="ECO:0000256" key="18">
    <source>
        <dbReference type="ARBA" id="ARBA00023316"/>
    </source>
</evidence>
<comment type="similarity">
    <text evidence="5">Belongs to the glycosyltransferase 2 family. Plant cellulose synthase subfamily.</text>
</comment>
<comment type="subcellular location">
    <subcellularLocation>
        <location evidence="3">Cell membrane</location>
        <topology evidence="3">Multi-pass membrane protein</topology>
    </subcellularLocation>
</comment>
<keyword evidence="11" id="KW-0479">Metal-binding</keyword>
<keyword evidence="12" id="KW-0863">Zinc-finger</keyword>
<evidence type="ECO:0000256" key="11">
    <source>
        <dbReference type="ARBA" id="ARBA00022723"/>
    </source>
</evidence>
<keyword evidence="18" id="KW-0961">Cell wall biogenesis/degradation</keyword>
<keyword evidence="13" id="KW-0862">Zinc</keyword>
<feature type="active site" evidence="20">
    <location>
        <position position="560"/>
    </location>
</feature>
<organism evidence="24 25">
    <name type="scientific">Juglans regia</name>
    <name type="common">English walnut</name>
    <dbReference type="NCBI Taxonomy" id="51240"/>
    <lineage>
        <taxon>Eukaryota</taxon>
        <taxon>Viridiplantae</taxon>
        <taxon>Streptophyta</taxon>
        <taxon>Embryophyta</taxon>
        <taxon>Tracheophyta</taxon>
        <taxon>Spermatophyta</taxon>
        <taxon>Magnoliopsida</taxon>
        <taxon>eudicotyledons</taxon>
        <taxon>Gunneridae</taxon>
        <taxon>Pentapetalae</taxon>
        <taxon>rosids</taxon>
        <taxon>fabids</taxon>
        <taxon>Fagales</taxon>
        <taxon>Juglandaceae</taxon>
        <taxon>Juglans</taxon>
    </lineage>
</organism>
<reference evidence="24" key="2">
    <citation type="submission" date="2020-03" db="EMBL/GenBank/DDBJ databases">
        <title>Walnut 2.0.</title>
        <authorList>
            <person name="Marrano A."/>
            <person name="Britton M."/>
            <person name="Zimin A.V."/>
            <person name="Zaini P.A."/>
            <person name="Workman R."/>
            <person name="Puiu D."/>
            <person name="Bianco L."/>
            <person name="Allen B.J."/>
            <person name="Troggio M."/>
            <person name="Leslie C.A."/>
            <person name="Timp W."/>
            <person name="Dendekar A."/>
            <person name="Salzberg S.L."/>
            <person name="Neale D.B."/>
        </authorList>
    </citation>
    <scope>NUCLEOTIDE SEQUENCE</scope>
    <source>
        <tissue evidence="24">Leaves</tissue>
    </source>
</reference>
<feature type="binding site" evidence="21">
    <location>
        <position position="144"/>
    </location>
    <ligand>
        <name>UDP-alpha-D-glucose</name>
        <dbReference type="ChEBI" id="CHEBI:58885"/>
    </ligand>
</feature>
<evidence type="ECO:0000256" key="15">
    <source>
        <dbReference type="ARBA" id="ARBA00022989"/>
    </source>
</evidence>
<dbReference type="InterPro" id="IPR005150">
    <property type="entry name" value="Cellulose_synth"/>
</dbReference>
<dbReference type="Proteomes" id="UP000619265">
    <property type="component" value="Unassembled WGS sequence"/>
</dbReference>
<proteinExistence type="inferred from homology"/>
<feature type="binding site" evidence="21">
    <location>
        <position position="138"/>
    </location>
    <ligand>
        <name>UDP-alpha-D-glucose</name>
        <dbReference type="ChEBI" id="CHEBI:58885"/>
    </ligand>
</feature>
<feature type="binding site" evidence="22">
    <location>
        <position position="316"/>
    </location>
    <ligand>
        <name>Mn(2+)</name>
        <dbReference type="ChEBI" id="CHEBI:29035"/>
    </ligand>
</feature>
<evidence type="ECO:0000256" key="2">
    <source>
        <dbReference type="ARBA" id="ARBA00001947"/>
    </source>
</evidence>
<evidence type="ECO:0000313" key="24">
    <source>
        <dbReference type="EMBL" id="KAF5444554.1"/>
    </source>
</evidence>
<dbReference type="InterPro" id="IPR029044">
    <property type="entry name" value="Nucleotide-diphossugar_trans"/>
</dbReference>
<dbReference type="GO" id="GO:0005886">
    <property type="term" value="C:plasma membrane"/>
    <property type="evidence" value="ECO:0007669"/>
    <property type="project" value="UniProtKB-SubCell"/>
</dbReference>
<evidence type="ECO:0000256" key="12">
    <source>
        <dbReference type="ARBA" id="ARBA00022771"/>
    </source>
</evidence>
<feature type="binding site" evidence="22">
    <location>
        <position position="340"/>
    </location>
    <ligand>
        <name>Mn(2+)</name>
        <dbReference type="ChEBI" id="CHEBI:29035"/>
    </ligand>
</feature>
<keyword evidence="17" id="KW-0464">Manganese</keyword>